<organism evidence="1 2">
    <name type="scientific">Galbibacter orientalis DSM 19592</name>
    <dbReference type="NCBI Taxonomy" id="926559"/>
    <lineage>
        <taxon>Bacteria</taxon>
        <taxon>Pseudomonadati</taxon>
        <taxon>Bacteroidota</taxon>
        <taxon>Flavobacteriia</taxon>
        <taxon>Flavobacteriales</taxon>
        <taxon>Flavobacteriaceae</taxon>
        <taxon>Galbibacter</taxon>
    </lineage>
</organism>
<keyword evidence="2" id="KW-1185">Reference proteome</keyword>
<evidence type="ECO:0000313" key="1">
    <source>
        <dbReference type="EMBL" id="EIJ38348.1"/>
    </source>
</evidence>
<dbReference type="EMBL" id="JH651379">
    <property type="protein sequence ID" value="EIJ38348.1"/>
    <property type="molecule type" value="Genomic_DNA"/>
</dbReference>
<evidence type="ECO:0008006" key="3">
    <source>
        <dbReference type="Google" id="ProtNLM"/>
    </source>
</evidence>
<dbReference type="AlphaFoldDB" id="I3C405"/>
<gene>
    <name evidence="1" type="ORF">JoomaDRAFT_1332</name>
</gene>
<protein>
    <recommendedName>
        <fullName evidence="3">Glycosyltransferase</fullName>
    </recommendedName>
</protein>
<dbReference type="InterPro" id="IPR029044">
    <property type="entry name" value="Nucleotide-diphossugar_trans"/>
</dbReference>
<dbReference type="STRING" id="926559.JoomaDRAFT_1332"/>
<dbReference type="Gene3D" id="3.90.550.10">
    <property type="entry name" value="Spore Coat Polysaccharide Biosynthesis Protein SpsA, Chain A"/>
    <property type="match status" value="1"/>
</dbReference>
<sequence>MSNKKDIHIFCMKWGTLYDATYVNRLHSMVKRNLTLPFTMVCFTDDETGIDEDIKCFPIPEVKINSNLPERMWKKLTTLKEDLYGLQGTALFLDLDVVIVDNIDCFFEDDNAFMIIKDYNKQWRITGNSSVYRFEIGKHGYVYDYFVENFDTIRKDHRNEQEYLSWAVHEKGLLNYWPTEWCPSYKYDCVSRIPFAFWKVPEIPEGAKIIIFHGEINPHKAIKGGRGKWYRYVRPAKWVANYWK</sequence>
<dbReference type="eggNOG" id="ENOG502Z7IB">
    <property type="taxonomic scope" value="Bacteria"/>
</dbReference>
<name>I3C405_9FLAO</name>
<reference evidence="1 2" key="1">
    <citation type="submission" date="2012-02" db="EMBL/GenBank/DDBJ databases">
        <title>Improved High-Quality Draft genome of Joostella marina DSM 19592.</title>
        <authorList>
            <consortium name="US DOE Joint Genome Institute (JGI-PGF)"/>
            <person name="Lucas S."/>
            <person name="Copeland A."/>
            <person name="Lapidus A."/>
            <person name="Bruce D."/>
            <person name="Goodwin L."/>
            <person name="Pitluck S."/>
            <person name="Peters L."/>
            <person name="Chertkov O."/>
            <person name="Ovchinnikova G."/>
            <person name="Kyrpides N."/>
            <person name="Mavromatis K."/>
            <person name="Detter J.C."/>
            <person name="Han C."/>
            <person name="Land M."/>
            <person name="Hauser L."/>
            <person name="Markowitz V."/>
            <person name="Cheng J.-F."/>
            <person name="Hugenholtz P."/>
            <person name="Woyke T."/>
            <person name="Wu D."/>
            <person name="Tindall B."/>
            <person name="Brambilla E."/>
            <person name="Klenk H.-P."/>
            <person name="Eisen J.A."/>
        </authorList>
    </citation>
    <scope>NUCLEOTIDE SEQUENCE [LARGE SCALE GENOMIC DNA]</scope>
    <source>
        <strain evidence="1 2">DSM 19592</strain>
    </source>
</reference>
<accession>I3C405</accession>
<dbReference type="OrthoDB" id="564871at2"/>
<dbReference type="Proteomes" id="UP000004690">
    <property type="component" value="Unassembled WGS sequence"/>
</dbReference>
<dbReference type="HOGENOM" id="CLU_076581_0_0_10"/>
<dbReference type="SUPFAM" id="SSF53448">
    <property type="entry name" value="Nucleotide-diphospho-sugar transferases"/>
    <property type="match status" value="1"/>
</dbReference>
<evidence type="ECO:0000313" key="2">
    <source>
        <dbReference type="Proteomes" id="UP000004690"/>
    </source>
</evidence>
<dbReference type="RefSeq" id="WP_008611517.1">
    <property type="nucleotide sequence ID" value="NZ_JH651379.1"/>
</dbReference>
<proteinExistence type="predicted"/>